<accession>A0A919IUT5</accession>
<dbReference type="Gene3D" id="2.30.110.10">
    <property type="entry name" value="Electron Transport, Fmn-binding Protein, Chain A"/>
    <property type="match status" value="1"/>
</dbReference>
<sequence>MASSNDQTIAAFRADQGVAGPPWEGKTLILLHHIGRRSGKEFVTPSA</sequence>
<proteinExistence type="predicted"/>
<gene>
    <name evidence="1" type="ORF">Acy02nite_79590</name>
</gene>
<name>A0A919IUT5_9ACTN</name>
<protein>
    <submittedName>
        <fullName evidence="1">Uncharacterized protein</fullName>
    </submittedName>
</protein>
<reference evidence="1" key="1">
    <citation type="submission" date="2021-01" db="EMBL/GenBank/DDBJ databases">
        <title>Whole genome shotgun sequence of Actinoplanes cyaneus NBRC 14990.</title>
        <authorList>
            <person name="Komaki H."/>
            <person name="Tamura T."/>
        </authorList>
    </citation>
    <scope>NUCLEOTIDE SEQUENCE</scope>
    <source>
        <strain evidence="1">NBRC 14990</strain>
    </source>
</reference>
<evidence type="ECO:0000313" key="2">
    <source>
        <dbReference type="Proteomes" id="UP000619479"/>
    </source>
</evidence>
<dbReference type="InterPro" id="IPR012349">
    <property type="entry name" value="Split_barrel_FMN-bd"/>
</dbReference>
<dbReference type="EMBL" id="BOMH01000071">
    <property type="protein sequence ID" value="GID70078.1"/>
    <property type="molecule type" value="Genomic_DNA"/>
</dbReference>
<organism evidence="1 2">
    <name type="scientific">Actinoplanes cyaneus</name>
    <dbReference type="NCBI Taxonomy" id="52696"/>
    <lineage>
        <taxon>Bacteria</taxon>
        <taxon>Bacillati</taxon>
        <taxon>Actinomycetota</taxon>
        <taxon>Actinomycetes</taxon>
        <taxon>Micromonosporales</taxon>
        <taxon>Micromonosporaceae</taxon>
        <taxon>Actinoplanes</taxon>
    </lineage>
</organism>
<keyword evidence="2" id="KW-1185">Reference proteome</keyword>
<evidence type="ECO:0000313" key="1">
    <source>
        <dbReference type="EMBL" id="GID70078.1"/>
    </source>
</evidence>
<dbReference type="RefSeq" id="WP_203753403.1">
    <property type="nucleotide sequence ID" value="NZ_BAAAUC010000032.1"/>
</dbReference>
<dbReference type="AlphaFoldDB" id="A0A919IUT5"/>
<comment type="caution">
    <text evidence="1">The sequence shown here is derived from an EMBL/GenBank/DDBJ whole genome shotgun (WGS) entry which is preliminary data.</text>
</comment>
<dbReference type="Proteomes" id="UP000619479">
    <property type="component" value="Unassembled WGS sequence"/>
</dbReference>